<keyword evidence="1" id="KW-0472">Membrane</keyword>
<reference evidence="3 4" key="1">
    <citation type="submission" date="2020-10" db="EMBL/GenBank/DDBJ databases">
        <title>Bacillus sp. HD4P25, an endophyte from a halophyte.</title>
        <authorList>
            <person name="Sun J.-Q."/>
        </authorList>
    </citation>
    <scope>NUCLEOTIDE SEQUENCE [LARGE SCALE GENOMIC DNA]</scope>
    <source>
        <strain evidence="3 4">YIM 93174</strain>
    </source>
</reference>
<feature type="transmembrane region" description="Helical" evidence="1">
    <location>
        <begin position="120"/>
        <end position="135"/>
    </location>
</feature>
<accession>A0ABR9QLC6</accession>
<feature type="transmembrane region" description="Helical" evidence="1">
    <location>
        <begin position="97"/>
        <end position="114"/>
    </location>
</feature>
<dbReference type="InterPro" id="IPR052529">
    <property type="entry name" value="Bact_Transport_Assoc"/>
</dbReference>
<dbReference type="Proteomes" id="UP001516662">
    <property type="component" value="Unassembled WGS sequence"/>
</dbReference>
<keyword evidence="1" id="KW-0812">Transmembrane</keyword>
<feature type="transmembrane region" description="Helical" evidence="1">
    <location>
        <begin position="142"/>
        <end position="167"/>
    </location>
</feature>
<dbReference type="InterPro" id="IPR007349">
    <property type="entry name" value="DUF418"/>
</dbReference>
<feature type="transmembrane region" description="Helical" evidence="1">
    <location>
        <begin position="317"/>
        <end position="339"/>
    </location>
</feature>
<protein>
    <submittedName>
        <fullName evidence="3">DUF418 domain-containing protein</fullName>
    </submittedName>
</protein>
<feature type="transmembrane region" description="Helical" evidence="1">
    <location>
        <begin position="279"/>
        <end position="297"/>
    </location>
</feature>
<evidence type="ECO:0000313" key="4">
    <source>
        <dbReference type="Proteomes" id="UP001516662"/>
    </source>
</evidence>
<feature type="transmembrane region" description="Helical" evidence="1">
    <location>
        <begin position="345"/>
        <end position="366"/>
    </location>
</feature>
<organism evidence="3 4">
    <name type="scientific">Litchfieldia luteola</name>
    <dbReference type="NCBI Taxonomy" id="682179"/>
    <lineage>
        <taxon>Bacteria</taxon>
        <taxon>Bacillati</taxon>
        <taxon>Bacillota</taxon>
        <taxon>Bacilli</taxon>
        <taxon>Bacillales</taxon>
        <taxon>Bacillaceae</taxon>
        <taxon>Litchfieldia</taxon>
    </lineage>
</organism>
<keyword evidence="4" id="KW-1185">Reference proteome</keyword>
<comment type="caution">
    <text evidence="3">The sequence shown here is derived from an EMBL/GenBank/DDBJ whole genome shotgun (WGS) entry which is preliminary data.</text>
</comment>
<sequence>MNQLTPIQEKERIKSIDIIRGLAILGIFLVNMAAFNSPVLYIGPDWWTDKLDLWTKDFINLSAQASFYTMFSFLFGFGVMIFKERVMEKGFSFPKLYFRRLFVLLIIGCIHAFLIWHGDILITYAIIGVIFYLFHKVKPITLLVWSLVLIIVPTILMTGLLLLALLFEPSALTIPYDEKMTEQSVEVYSTGTFTEITSQRFQDWYMVNGPFNFPFMLVTLLPMFLLGALSAKVKWFSKVDENIKSIKIVWFITLMIGLPFKLLPYLFDQNLMTEFIQDTIGGPAIAMFYITSILLLLRKTLWQSILSPLSYVGRLSLTNYLFQSILCTLLFYSYGLGFYGKVSPFVGLILTLVIFSIQIILSKLWLNYYKFGPVEWLWRTLTYGKKQPLKIRE</sequence>
<feature type="transmembrane region" description="Helical" evidence="1">
    <location>
        <begin position="63"/>
        <end position="82"/>
    </location>
</feature>
<evidence type="ECO:0000259" key="2">
    <source>
        <dbReference type="Pfam" id="PF04235"/>
    </source>
</evidence>
<dbReference type="EMBL" id="JADCLJ010000022">
    <property type="protein sequence ID" value="MBE4909290.1"/>
    <property type="molecule type" value="Genomic_DNA"/>
</dbReference>
<proteinExistence type="predicted"/>
<keyword evidence="1" id="KW-1133">Transmembrane helix</keyword>
<name>A0ABR9QLC6_9BACI</name>
<gene>
    <name evidence="3" type="ORF">IMZ08_14665</name>
</gene>
<dbReference type="PANTHER" id="PTHR30590:SF2">
    <property type="entry name" value="INNER MEMBRANE PROTEIN"/>
    <property type="match status" value="1"/>
</dbReference>
<dbReference type="PANTHER" id="PTHR30590">
    <property type="entry name" value="INNER MEMBRANE PROTEIN"/>
    <property type="match status" value="1"/>
</dbReference>
<feature type="transmembrane region" description="Helical" evidence="1">
    <location>
        <begin position="213"/>
        <end position="236"/>
    </location>
</feature>
<feature type="transmembrane region" description="Helical" evidence="1">
    <location>
        <begin position="21"/>
        <end position="43"/>
    </location>
</feature>
<dbReference type="Pfam" id="PF04235">
    <property type="entry name" value="DUF418"/>
    <property type="match status" value="1"/>
</dbReference>
<feature type="domain" description="DUF418" evidence="2">
    <location>
        <begin position="231"/>
        <end position="385"/>
    </location>
</feature>
<evidence type="ECO:0000256" key="1">
    <source>
        <dbReference type="SAM" id="Phobius"/>
    </source>
</evidence>
<feature type="transmembrane region" description="Helical" evidence="1">
    <location>
        <begin position="248"/>
        <end position="267"/>
    </location>
</feature>
<evidence type="ECO:0000313" key="3">
    <source>
        <dbReference type="EMBL" id="MBE4909290.1"/>
    </source>
</evidence>
<dbReference type="RefSeq" id="WP_193537791.1">
    <property type="nucleotide sequence ID" value="NZ_JADCLJ010000022.1"/>
</dbReference>